<feature type="region of interest" description="Disordered" evidence="1">
    <location>
        <begin position="76"/>
        <end position="185"/>
    </location>
</feature>
<keyword evidence="2" id="KW-0472">Membrane</keyword>
<dbReference type="AlphaFoldDB" id="F6D8D4"/>
<dbReference type="RefSeq" id="WP_013835562.1">
    <property type="nucleotide sequence ID" value="NC_015581.1"/>
</dbReference>
<dbReference type="EMBL" id="CP002776">
    <property type="protein sequence ID" value="AEG31785.1"/>
    <property type="molecule type" value="Genomic_DNA"/>
</dbReference>
<organism evidence="3 4">
    <name type="scientific">Thiomicrospira cyclica (strain DSM 14477 / JCM 11371 / ALM1)</name>
    <name type="common">Thioalkalimicrobium cyclicum</name>
    <dbReference type="NCBI Taxonomy" id="717773"/>
    <lineage>
        <taxon>Bacteria</taxon>
        <taxon>Pseudomonadati</taxon>
        <taxon>Pseudomonadota</taxon>
        <taxon>Gammaproteobacteria</taxon>
        <taxon>Thiotrichales</taxon>
        <taxon>Piscirickettsiaceae</taxon>
        <taxon>Thiomicrospira</taxon>
    </lineage>
</organism>
<dbReference type="Proteomes" id="UP000009232">
    <property type="component" value="Chromosome"/>
</dbReference>
<name>F6D8D4_THICA</name>
<feature type="compositionally biased region" description="Basic and acidic residues" evidence="1">
    <location>
        <begin position="157"/>
        <end position="173"/>
    </location>
</feature>
<gene>
    <name evidence="3" type="ordered locus">Thicy_1018</name>
</gene>
<protein>
    <submittedName>
        <fullName evidence="3">Protein TolA</fullName>
    </submittedName>
</protein>
<dbReference type="Gene3D" id="3.30.1150.10">
    <property type="match status" value="1"/>
</dbReference>
<feature type="compositionally biased region" description="Low complexity" evidence="1">
    <location>
        <begin position="147"/>
        <end position="156"/>
    </location>
</feature>
<evidence type="ECO:0000313" key="4">
    <source>
        <dbReference type="Proteomes" id="UP000009232"/>
    </source>
</evidence>
<dbReference type="HOGENOM" id="CLU_813622_0_0_6"/>
<feature type="compositionally biased region" description="Basic and acidic residues" evidence="1">
    <location>
        <begin position="105"/>
        <end position="146"/>
    </location>
</feature>
<dbReference type="OrthoDB" id="9812909at2"/>
<dbReference type="KEGG" id="tcy:Thicy_1018"/>
<evidence type="ECO:0000256" key="2">
    <source>
        <dbReference type="SAM" id="Phobius"/>
    </source>
</evidence>
<dbReference type="GO" id="GO:0043213">
    <property type="term" value="P:bacteriocin transport"/>
    <property type="evidence" value="ECO:0007669"/>
    <property type="project" value="InterPro"/>
</dbReference>
<reference evidence="3 4" key="1">
    <citation type="submission" date="2011-05" db="EMBL/GenBank/DDBJ databases">
        <title>Complete sequence of Thioalkalimicrobium cyclicum ALM1.</title>
        <authorList>
            <consortium name="US DOE Joint Genome Institute"/>
            <person name="Lucas S."/>
            <person name="Han J."/>
            <person name="Lapidus A."/>
            <person name="Cheng J.-F."/>
            <person name="Goodwin L."/>
            <person name="Pitluck S."/>
            <person name="Peters L."/>
            <person name="Mikhailova N."/>
            <person name="Davenport K."/>
            <person name="Han C."/>
            <person name="Tapia R."/>
            <person name="Land M."/>
            <person name="Hauser L."/>
            <person name="Kyrpides N."/>
            <person name="Ivanova N."/>
            <person name="Pagani I."/>
            <person name="Kappler U."/>
            <person name="Woyke T."/>
        </authorList>
    </citation>
    <scope>NUCLEOTIDE SEQUENCE [LARGE SCALE GENOMIC DNA]</scope>
    <source>
        <strain evidence="4">DSM 14477 / JCM 11371 / ALM1</strain>
    </source>
</reference>
<dbReference type="GO" id="GO:0019534">
    <property type="term" value="F:toxin transmembrane transporter activity"/>
    <property type="evidence" value="ECO:0007669"/>
    <property type="project" value="InterPro"/>
</dbReference>
<accession>F6D8D4</accession>
<keyword evidence="4" id="KW-1185">Reference proteome</keyword>
<keyword evidence="2" id="KW-0812">Transmembrane</keyword>
<evidence type="ECO:0000313" key="3">
    <source>
        <dbReference type="EMBL" id="AEG31785.1"/>
    </source>
</evidence>
<feature type="region of interest" description="Disordered" evidence="1">
    <location>
        <begin position="198"/>
        <end position="218"/>
    </location>
</feature>
<dbReference type="NCBIfam" id="TIGR02794">
    <property type="entry name" value="tolA_full"/>
    <property type="match status" value="1"/>
</dbReference>
<dbReference type="GO" id="GO:0016020">
    <property type="term" value="C:membrane"/>
    <property type="evidence" value="ECO:0007669"/>
    <property type="project" value="InterPro"/>
</dbReference>
<feature type="transmembrane region" description="Helical" evidence="2">
    <location>
        <begin position="12"/>
        <end position="31"/>
    </location>
</feature>
<keyword evidence="2" id="KW-1133">Transmembrane helix</keyword>
<dbReference type="eggNOG" id="COG3064">
    <property type="taxonomic scope" value="Bacteria"/>
</dbReference>
<dbReference type="Pfam" id="PF13103">
    <property type="entry name" value="TonB_2"/>
    <property type="match status" value="1"/>
</dbReference>
<evidence type="ECO:0000256" key="1">
    <source>
        <dbReference type="SAM" id="MobiDB-lite"/>
    </source>
</evidence>
<dbReference type="InterPro" id="IPR014161">
    <property type="entry name" value="Tol-Pal_TolA"/>
</dbReference>
<dbReference type="SUPFAM" id="SSF74653">
    <property type="entry name" value="TolA/TonB C-terminal domain"/>
    <property type="match status" value="1"/>
</dbReference>
<proteinExistence type="predicted"/>
<dbReference type="STRING" id="717773.Thicy_1018"/>
<sequence>MISYIKRHPYAVGLAFVFHIIIALFLIGNFWSKPTIITVQDSGSALIQPEVTPQMPLTTMTVDQSLIEEQLTRIREQESQRQAEQQRQLTEAREREQRIAQLQRQQEEEARRAEQARRQAEQERQRIDAERQRAEAEQRRAEEARRVAAQAEQQRAQAERDRARAEQQARDAAEQAQRQRQAEERRLAELAELQKQAEAERAREEARQREVAEQTRQQEAERARLAALAEEEAREREAARQREVRNLRQSYVSSITAKVRENWRTPADISAEAQCELVIVQDRDGTVVSVRTESCNPQASEQFKQAAERAVLRASPLPQAPVAEVYERTIRFVFRP</sequence>